<proteinExistence type="inferred from homology"/>
<evidence type="ECO:0000256" key="1">
    <source>
        <dbReference type="ARBA" id="ARBA00006754"/>
    </source>
</evidence>
<dbReference type="Pfam" id="PF14361">
    <property type="entry name" value="RsbRD_N"/>
    <property type="match status" value="1"/>
</dbReference>
<evidence type="ECO:0000259" key="3">
    <source>
        <dbReference type="Pfam" id="PF14361"/>
    </source>
</evidence>
<keyword evidence="6" id="KW-1185">Reference proteome</keyword>
<evidence type="ECO:0000313" key="5">
    <source>
        <dbReference type="EMBL" id="PXY17466.1"/>
    </source>
</evidence>
<dbReference type="Proteomes" id="UP000249915">
    <property type="component" value="Unassembled WGS sequence"/>
</dbReference>
<comment type="similarity">
    <text evidence="1">Belongs to the CdaR family.</text>
</comment>
<protein>
    <submittedName>
        <fullName evidence="5">Uncharacterized protein</fullName>
    </submittedName>
</protein>
<dbReference type="Pfam" id="PF13556">
    <property type="entry name" value="HTH_30"/>
    <property type="match status" value="1"/>
</dbReference>
<accession>A0A2V4AF64</accession>
<dbReference type="PANTHER" id="PTHR33744:SF1">
    <property type="entry name" value="DNA-BINDING TRANSCRIPTIONAL ACTIVATOR ADER"/>
    <property type="match status" value="1"/>
</dbReference>
<dbReference type="AlphaFoldDB" id="A0A2V4AF64"/>
<dbReference type="InterPro" id="IPR042070">
    <property type="entry name" value="PucR_C-HTH_sf"/>
</dbReference>
<dbReference type="EMBL" id="MASW01000014">
    <property type="protein sequence ID" value="PXY17466.1"/>
    <property type="molecule type" value="Genomic_DNA"/>
</dbReference>
<organism evidence="5 6">
    <name type="scientific">Prauserella muralis</name>
    <dbReference type="NCBI Taxonomy" id="588067"/>
    <lineage>
        <taxon>Bacteria</taxon>
        <taxon>Bacillati</taxon>
        <taxon>Actinomycetota</taxon>
        <taxon>Actinomycetes</taxon>
        <taxon>Pseudonocardiales</taxon>
        <taxon>Pseudonocardiaceae</taxon>
        <taxon>Prauserella</taxon>
    </lineage>
</organism>
<feature type="domain" description="CdaR GGDEF-like" evidence="4">
    <location>
        <begin position="175"/>
        <end position="294"/>
    </location>
</feature>
<name>A0A2V4AF64_9PSEU</name>
<dbReference type="InterPro" id="IPR051448">
    <property type="entry name" value="CdaR-like_regulators"/>
</dbReference>
<dbReference type="Gene3D" id="1.10.10.2840">
    <property type="entry name" value="PucR C-terminal helix-turn-helix domain"/>
    <property type="match status" value="1"/>
</dbReference>
<dbReference type="InterPro" id="IPR025751">
    <property type="entry name" value="RsbRD_N_dom"/>
</dbReference>
<evidence type="ECO:0000313" key="6">
    <source>
        <dbReference type="Proteomes" id="UP000249915"/>
    </source>
</evidence>
<dbReference type="Pfam" id="PF17853">
    <property type="entry name" value="GGDEF_2"/>
    <property type="match status" value="1"/>
</dbReference>
<feature type="domain" description="PucR C-terminal helix-turn-helix" evidence="2">
    <location>
        <begin position="345"/>
        <end position="401"/>
    </location>
</feature>
<dbReference type="InterPro" id="IPR041522">
    <property type="entry name" value="CdaR_GGDEF"/>
</dbReference>
<gene>
    <name evidence="5" type="ORF">BAY60_34525</name>
</gene>
<sequence>MVTERVAAVGAALNRRLSSLTLEIRSRLASDIEPLRGDERLVQLLGASVEGNVDSALHVLQHGIDLDLVEAPPAATEYARRLAQHGVAVNALARAYRLGHDTFLRHGLQELDRQGGEASLLSAAARHLVALTFGYIDRVTEQVLAVYEDERERWLQDRNTVRAARIRELLDGERVDIAAAEAALGYRLVGSRHLAVVVWATGSVPPDGAMSTFERFARELAECLGCRALPLFLPHDQVTAWAWLQLGREAPDVDTIRSTMCPSHPGISVAVGEPGTDVWGFRRTHLQARQAQAVAVAAGESAPVVTAFREVGPIALMCADLRATRHWVQDTLGRLAFDDDQHARLRETLRVFLATGGSYQSAAAMLALHRNSVYYRVRKAEEELGRSIDADQLDIEIALKACHWLGTSVLTEQA</sequence>
<feature type="domain" description="RsbT co-antagonist protein RsbRD N-terminal" evidence="3">
    <location>
        <begin position="20"/>
        <end position="162"/>
    </location>
</feature>
<dbReference type="PANTHER" id="PTHR33744">
    <property type="entry name" value="CARBOHYDRATE DIACID REGULATOR"/>
    <property type="match status" value="1"/>
</dbReference>
<dbReference type="OrthoDB" id="3663486at2"/>
<reference evidence="5 6" key="1">
    <citation type="submission" date="2016-07" db="EMBL/GenBank/DDBJ databases">
        <title>Draft genome sequence of Prauserella muralis DSM 45305, isolated from a mould-covered wall in an indoor environment.</title>
        <authorList>
            <person name="Ruckert C."/>
            <person name="Albersmeier A."/>
            <person name="Jiang C.-L."/>
            <person name="Jiang Y."/>
            <person name="Kalinowski J."/>
            <person name="Schneider O."/>
            <person name="Winkler A."/>
            <person name="Zotchev S.B."/>
        </authorList>
    </citation>
    <scope>NUCLEOTIDE SEQUENCE [LARGE SCALE GENOMIC DNA]</scope>
    <source>
        <strain evidence="5 6">DSM 45305</strain>
    </source>
</reference>
<evidence type="ECO:0000259" key="4">
    <source>
        <dbReference type="Pfam" id="PF17853"/>
    </source>
</evidence>
<evidence type="ECO:0000259" key="2">
    <source>
        <dbReference type="Pfam" id="PF13556"/>
    </source>
</evidence>
<comment type="caution">
    <text evidence="5">The sequence shown here is derived from an EMBL/GenBank/DDBJ whole genome shotgun (WGS) entry which is preliminary data.</text>
</comment>
<dbReference type="InterPro" id="IPR025736">
    <property type="entry name" value="PucR_C-HTH_dom"/>
</dbReference>